<keyword evidence="1" id="KW-1133">Transmembrane helix</keyword>
<organism evidence="2 3">
    <name type="scientific">Candidatus Ryanbacteria bacterium RIFCSPLOWO2_02_FULL_45_11c</name>
    <dbReference type="NCBI Taxonomy" id="1802128"/>
    <lineage>
        <taxon>Bacteria</taxon>
        <taxon>Candidatus Ryaniibacteriota</taxon>
    </lineage>
</organism>
<evidence type="ECO:0000313" key="2">
    <source>
        <dbReference type="EMBL" id="OGZ55229.1"/>
    </source>
</evidence>
<dbReference type="STRING" id="1802128.A3H64_00225"/>
<reference evidence="2 3" key="1">
    <citation type="journal article" date="2016" name="Nat. Commun.">
        <title>Thousands of microbial genomes shed light on interconnected biogeochemical processes in an aquifer system.</title>
        <authorList>
            <person name="Anantharaman K."/>
            <person name="Brown C.T."/>
            <person name="Hug L.A."/>
            <person name="Sharon I."/>
            <person name="Castelle C.J."/>
            <person name="Probst A.J."/>
            <person name="Thomas B.C."/>
            <person name="Singh A."/>
            <person name="Wilkins M.J."/>
            <person name="Karaoz U."/>
            <person name="Brodie E.L."/>
            <person name="Williams K.H."/>
            <person name="Hubbard S.S."/>
            <person name="Banfield J.F."/>
        </authorList>
    </citation>
    <scope>NUCLEOTIDE SEQUENCE [LARGE SCALE GENOMIC DNA]</scope>
</reference>
<feature type="transmembrane region" description="Helical" evidence="1">
    <location>
        <begin position="76"/>
        <end position="94"/>
    </location>
</feature>
<gene>
    <name evidence="2" type="ORF">A3H64_00225</name>
</gene>
<evidence type="ECO:0000313" key="3">
    <source>
        <dbReference type="Proteomes" id="UP000178186"/>
    </source>
</evidence>
<protein>
    <submittedName>
        <fullName evidence="2">Uncharacterized protein</fullName>
    </submittedName>
</protein>
<dbReference type="AlphaFoldDB" id="A0A1G2GYL3"/>
<keyword evidence="1" id="KW-0812">Transmembrane</keyword>
<name>A0A1G2GYL3_9BACT</name>
<dbReference type="Proteomes" id="UP000178186">
    <property type="component" value="Unassembled WGS sequence"/>
</dbReference>
<dbReference type="EMBL" id="MHNY01000030">
    <property type="protein sequence ID" value="OGZ55229.1"/>
    <property type="molecule type" value="Genomic_DNA"/>
</dbReference>
<accession>A0A1G2GYL3</accession>
<comment type="caution">
    <text evidence="2">The sequence shown here is derived from an EMBL/GenBank/DDBJ whole genome shotgun (WGS) entry which is preliminary data.</text>
</comment>
<evidence type="ECO:0000256" key="1">
    <source>
        <dbReference type="SAM" id="Phobius"/>
    </source>
</evidence>
<keyword evidence="1" id="KW-0472">Membrane</keyword>
<sequence length="96" mass="9846">MHPLFVHASSLPLSWQAGTPGGGELLTQNFLTVEGGGGGGAVPAMLSLQVGGSFHAAVKPLYPSVFTIVAMISHEANAIITPIIVLVMAVLPVWSI</sequence>
<proteinExistence type="predicted"/>